<dbReference type="GeneID" id="63806680"/>
<dbReference type="RefSeq" id="XP_040747673.1">
    <property type="nucleotide sequence ID" value="XM_040890032.1"/>
</dbReference>
<name>A0A1Y1WLU3_9FUNG</name>
<feature type="compositionally biased region" description="Basic and acidic residues" evidence="1">
    <location>
        <begin position="239"/>
        <end position="249"/>
    </location>
</feature>
<evidence type="ECO:0000256" key="1">
    <source>
        <dbReference type="SAM" id="MobiDB-lite"/>
    </source>
</evidence>
<feature type="compositionally biased region" description="Low complexity" evidence="1">
    <location>
        <begin position="47"/>
        <end position="58"/>
    </location>
</feature>
<dbReference type="OrthoDB" id="5557105at2759"/>
<evidence type="ECO:0000313" key="3">
    <source>
        <dbReference type="Proteomes" id="UP000193922"/>
    </source>
</evidence>
<feature type="compositionally biased region" description="Pro residues" evidence="1">
    <location>
        <begin position="1"/>
        <end position="10"/>
    </location>
</feature>
<feature type="region of interest" description="Disordered" evidence="1">
    <location>
        <begin position="1"/>
        <end position="97"/>
    </location>
</feature>
<accession>A0A1Y1WLU3</accession>
<comment type="caution">
    <text evidence="2">The sequence shown here is derived from an EMBL/GenBank/DDBJ whole genome shotgun (WGS) entry which is preliminary data.</text>
</comment>
<feature type="compositionally biased region" description="Low complexity" evidence="1">
    <location>
        <begin position="65"/>
        <end position="78"/>
    </location>
</feature>
<reference evidence="2 3" key="1">
    <citation type="submission" date="2016-07" db="EMBL/GenBank/DDBJ databases">
        <title>Pervasive Adenine N6-methylation of Active Genes in Fungi.</title>
        <authorList>
            <consortium name="DOE Joint Genome Institute"/>
            <person name="Mondo S.J."/>
            <person name="Dannebaum R.O."/>
            <person name="Kuo R.C."/>
            <person name="Labutti K."/>
            <person name="Haridas S."/>
            <person name="Kuo A."/>
            <person name="Salamov A."/>
            <person name="Ahrendt S.R."/>
            <person name="Lipzen A."/>
            <person name="Sullivan W."/>
            <person name="Andreopoulos W.B."/>
            <person name="Clum A."/>
            <person name="Lindquist E."/>
            <person name="Daum C."/>
            <person name="Ramamoorthy G.K."/>
            <person name="Gryganskyi A."/>
            <person name="Culley D."/>
            <person name="Magnuson J.K."/>
            <person name="James T.Y."/>
            <person name="O'Malley M.A."/>
            <person name="Stajich J.E."/>
            <person name="Spatafora J.W."/>
            <person name="Visel A."/>
            <person name="Grigoriev I.V."/>
        </authorList>
    </citation>
    <scope>NUCLEOTIDE SEQUENCE [LARGE SCALE GENOMIC DNA]</scope>
    <source>
        <strain evidence="2 3">ATCC 12442</strain>
    </source>
</reference>
<gene>
    <name evidence="2" type="ORF">DL89DRAFT_290021</name>
</gene>
<protein>
    <submittedName>
        <fullName evidence="2">Uncharacterized protein</fullName>
    </submittedName>
</protein>
<dbReference type="EMBL" id="MCFD01000001">
    <property type="protein sequence ID" value="ORX74462.1"/>
    <property type="molecule type" value="Genomic_DNA"/>
</dbReference>
<dbReference type="Proteomes" id="UP000193922">
    <property type="component" value="Unassembled WGS sequence"/>
</dbReference>
<sequence>MLKDLPPLPPLGQLDDLNFPADPAPQAPSVYAGSMKSRSHIMSQYELSPSSSSASLRDAAARKPSSSSTVSNDSTETTYMKRPAMNALGEYDPVPPLRLTGKHEFTAVPTKPVQPSTLRRESDLSFMTNASTDSISWQPHSIKPLLPLKQPPQRLAQPQVVPVQTQLTPLKHSRSMAYAKPKDASLQSSASHYVPALMPLASSKESDAIYCQSQITLVSQSSKTSKHSVVPPLLPLATSKEKSEEEQRQKQSQKKVLPLLSPLKSTAAKFEPFNQIQQPISVSSGRSTCVESVLTEQCEPLVSRMRAAGLEITRLLKASTEAFHDVSSMISETLAEEIFFSFNNHLNELLASLILNESSGDEGDPDHDSTAADAFIPLPSKDYNRAEWSQATSNAQFGSMKPRKSQSPPEEPPQRESLQLQPAEPEDMYQRPTIYSQAQQGTPALNALNELLFMANEWVDYQQQKLVDTYVDGRNVARFVYDFDEMVEVAFAEFAIAVESVLAVVGEMETRPSISSDCSGLTMVDSNPSGSYPQQRIASIDSALSGIIGCYADRTSHVKGLLTDFAQSFGADTIDPEDFEQALSALGIDTVKYSKEQLELYAKTSICKTVTNQMLLSTGVENEYIDRLEEAEEGLAVLEDCVETLRLSEGDVEAREQDLWLMRRKTESQRIKVEGLGEQASEARRQRRIFEALFTQISSI</sequence>
<feature type="region of interest" description="Disordered" evidence="1">
    <location>
        <begin position="394"/>
        <end position="422"/>
    </location>
</feature>
<keyword evidence="3" id="KW-1185">Reference proteome</keyword>
<organism evidence="2 3">
    <name type="scientific">Linderina pennispora</name>
    <dbReference type="NCBI Taxonomy" id="61395"/>
    <lineage>
        <taxon>Eukaryota</taxon>
        <taxon>Fungi</taxon>
        <taxon>Fungi incertae sedis</taxon>
        <taxon>Zoopagomycota</taxon>
        <taxon>Kickxellomycotina</taxon>
        <taxon>Kickxellomycetes</taxon>
        <taxon>Kickxellales</taxon>
        <taxon>Kickxellaceae</taxon>
        <taxon>Linderina</taxon>
    </lineage>
</organism>
<dbReference type="AlphaFoldDB" id="A0A1Y1WLU3"/>
<feature type="region of interest" description="Disordered" evidence="1">
    <location>
        <begin position="227"/>
        <end position="255"/>
    </location>
</feature>
<proteinExistence type="predicted"/>
<evidence type="ECO:0000313" key="2">
    <source>
        <dbReference type="EMBL" id="ORX74462.1"/>
    </source>
</evidence>